<dbReference type="PANTHER" id="PTHR24237:SF38">
    <property type="entry name" value="G-PROTEIN COUPLED RECEPTORS FAMILY 1 PROFILE DOMAIN-CONTAINING PROTEIN"/>
    <property type="match status" value="1"/>
</dbReference>
<feature type="transmembrane region" description="Helical" evidence="12">
    <location>
        <begin position="106"/>
        <end position="127"/>
    </location>
</feature>
<name>A0A673ZFY0_SALTR</name>
<reference evidence="14" key="1">
    <citation type="submission" date="2025-08" db="UniProtKB">
        <authorList>
            <consortium name="Ensembl"/>
        </authorList>
    </citation>
    <scope>IDENTIFICATION</scope>
</reference>
<gene>
    <name evidence="14" type="primary">LOC115161497</name>
</gene>
<accession>A0A673ZFY0</accession>
<dbReference type="PANTHER" id="PTHR24237">
    <property type="entry name" value="G-PROTEIN COUPLED RECEPTOR"/>
    <property type="match status" value="1"/>
</dbReference>
<sequence>MSTNISVDPVDLNTSDTNQMCDVFVYQRAALIIFPIFYCLVFLISLCGNSLVLYVTCQKKQKFNSTSLYLVNLAVSDALFTLALPGRVTYYIRQFDWPFGDLLCRLATMLFFSNTYSGIAFMTCISLDRYLAMVHPHRLQYLRSVKVVRGVCCLVWLLVSLETAPLLFRTMLHDHRGRRTCMEYFTFEGSRSTPYLLLLACTVSFCLPLLVIIVCYTRINLKLSRTAKQNPLTGRSGRSRRANNIILLILLTFVLCFSPYHLNIMQFMLRKMLGQPKCDEMRAFKVSLQVTVSMMNLNCCLDPVIYFFAIKTYKQRVMSLFKGYLSTPAPFSKTATVNNSSIICLHGYASCHCNGECVQLLCTVLS</sequence>
<keyword evidence="2 11" id="KW-0812">Transmembrane</keyword>
<dbReference type="Pfam" id="PF00001">
    <property type="entry name" value="7tm_1"/>
    <property type="match status" value="1"/>
</dbReference>
<dbReference type="OMA" id="HHRAFTV"/>
<dbReference type="PROSITE" id="PS00237">
    <property type="entry name" value="G_PROTEIN_RECEP_F1_1"/>
    <property type="match status" value="1"/>
</dbReference>
<keyword evidence="8" id="KW-1015">Disulfide bond</keyword>
<evidence type="ECO:0000256" key="4">
    <source>
        <dbReference type="ARBA" id="ARBA00022989"/>
    </source>
</evidence>
<dbReference type="InterPro" id="IPR017452">
    <property type="entry name" value="GPCR_Rhodpsn_7TM"/>
</dbReference>
<dbReference type="GO" id="GO:0016020">
    <property type="term" value="C:membrane"/>
    <property type="evidence" value="ECO:0007669"/>
    <property type="project" value="UniProtKB-SubCell"/>
</dbReference>
<keyword evidence="7 12" id="KW-0472">Membrane</keyword>
<keyword evidence="6" id="KW-1064">Adaptive immunity</keyword>
<evidence type="ECO:0000256" key="2">
    <source>
        <dbReference type="ARBA" id="ARBA00022692"/>
    </source>
</evidence>
<feature type="transmembrane region" description="Helical" evidence="12">
    <location>
        <begin position="67"/>
        <end position="86"/>
    </location>
</feature>
<dbReference type="Gene3D" id="1.20.1070.10">
    <property type="entry name" value="Rhodopsin 7-helix transmembrane proteins"/>
    <property type="match status" value="1"/>
</dbReference>
<keyword evidence="9 11" id="KW-0675">Receptor</keyword>
<evidence type="ECO:0000256" key="12">
    <source>
        <dbReference type="SAM" id="Phobius"/>
    </source>
</evidence>
<evidence type="ECO:0000256" key="1">
    <source>
        <dbReference type="ARBA" id="ARBA00004141"/>
    </source>
</evidence>
<evidence type="ECO:0000256" key="8">
    <source>
        <dbReference type="ARBA" id="ARBA00023157"/>
    </source>
</evidence>
<keyword evidence="15" id="KW-1185">Reference proteome</keyword>
<evidence type="ECO:0000313" key="15">
    <source>
        <dbReference type="Proteomes" id="UP000472277"/>
    </source>
</evidence>
<evidence type="ECO:0000256" key="9">
    <source>
        <dbReference type="ARBA" id="ARBA00023170"/>
    </source>
</evidence>
<evidence type="ECO:0000256" key="11">
    <source>
        <dbReference type="RuleBase" id="RU000688"/>
    </source>
</evidence>
<feature type="transmembrane region" description="Helical" evidence="12">
    <location>
        <begin position="195"/>
        <end position="216"/>
    </location>
</feature>
<evidence type="ECO:0000259" key="13">
    <source>
        <dbReference type="PROSITE" id="PS50262"/>
    </source>
</evidence>
<dbReference type="GO" id="GO:0008142">
    <property type="term" value="F:oxysterol binding"/>
    <property type="evidence" value="ECO:0007669"/>
    <property type="project" value="InterPro"/>
</dbReference>
<evidence type="ECO:0000256" key="3">
    <source>
        <dbReference type="ARBA" id="ARBA00022859"/>
    </source>
</evidence>
<protein>
    <submittedName>
        <fullName evidence="14">Si:ch211-184m13.4</fullName>
    </submittedName>
</protein>
<dbReference type="PROSITE" id="PS50262">
    <property type="entry name" value="G_PROTEIN_RECEP_F1_2"/>
    <property type="match status" value="1"/>
</dbReference>
<comment type="similarity">
    <text evidence="11">Belongs to the G-protein coupled receptor 1 family.</text>
</comment>
<dbReference type="GO" id="GO:0004930">
    <property type="term" value="F:G protein-coupled receptor activity"/>
    <property type="evidence" value="ECO:0007669"/>
    <property type="project" value="UniProtKB-KW"/>
</dbReference>
<evidence type="ECO:0000256" key="6">
    <source>
        <dbReference type="ARBA" id="ARBA00023130"/>
    </source>
</evidence>
<dbReference type="InterPro" id="IPR000276">
    <property type="entry name" value="GPCR_Rhodpsn"/>
</dbReference>
<comment type="subcellular location">
    <subcellularLocation>
        <location evidence="1">Membrane</location>
        <topology evidence="1">Multi-pass membrane protein</topology>
    </subcellularLocation>
</comment>
<keyword evidence="5 11" id="KW-0297">G-protein coupled receptor</keyword>
<organism evidence="14 15">
    <name type="scientific">Salmo trutta</name>
    <name type="common">Brown trout</name>
    <dbReference type="NCBI Taxonomy" id="8032"/>
    <lineage>
        <taxon>Eukaryota</taxon>
        <taxon>Metazoa</taxon>
        <taxon>Chordata</taxon>
        <taxon>Craniata</taxon>
        <taxon>Vertebrata</taxon>
        <taxon>Euteleostomi</taxon>
        <taxon>Actinopterygii</taxon>
        <taxon>Neopterygii</taxon>
        <taxon>Teleostei</taxon>
        <taxon>Protacanthopterygii</taxon>
        <taxon>Salmoniformes</taxon>
        <taxon>Salmonidae</taxon>
        <taxon>Salmoninae</taxon>
        <taxon>Salmo</taxon>
    </lineage>
</organism>
<dbReference type="Proteomes" id="UP000472277">
    <property type="component" value="Chromosome 24"/>
</dbReference>
<keyword evidence="4 12" id="KW-1133">Transmembrane helix</keyword>
<dbReference type="AlphaFoldDB" id="A0A673ZFY0"/>
<feature type="domain" description="G-protein coupled receptors family 1 profile" evidence="13">
    <location>
        <begin position="48"/>
        <end position="306"/>
    </location>
</feature>
<keyword evidence="10 11" id="KW-0807">Transducer</keyword>
<proteinExistence type="inferred from homology"/>
<evidence type="ECO:0000256" key="10">
    <source>
        <dbReference type="ARBA" id="ARBA00023224"/>
    </source>
</evidence>
<dbReference type="FunFam" id="1.20.1070.10:FF:000017">
    <property type="entry name" value="lysophosphatidic acid receptor 4"/>
    <property type="match status" value="1"/>
</dbReference>
<feature type="transmembrane region" description="Helical" evidence="12">
    <location>
        <begin position="288"/>
        <end position="309"/>
    </location>
</feature>
<dbReference type="InParanoid" id="A0A673ZFY0"/>
<dbReference type="Ensembl" id="ENSSTUT00000047040.1">
    <property type="protein sequence ID" value="ENSSTUP00000045076.1"/>
    <property type="gene ID" value="ENSSTUG00000018966.1"/>
</dbReference>
<dbReference type="GeneTree" id="ENSGT01030000234518"/>
<reference evidence="14" key="2">
    <citation type="submission" date="2025-09" db="UniProtKB">
        <authorList>
            <consortium name="Ensembl"/>
        </authorList>
    </citation>
    <scope>IDENTIFICATION</scope>
</reference>
<feature type="transmembrane region" description="Helical" evidence="12">
    <location>
        <begin position="32"/>
        <end position="55"/>
    </location>
</feature>
<dbReference type="InterPro" id="IPR047160">
    <property type="entry name" value="GP183-like"/>
</dbReference>
<feature type="transmembrane region" description="Helical" evidence="12">
    <location>
        <begin position="245"/>
        <end position="268"/>
    </location>
</feature>
<evidence type="ECO:0000256" key="7">
    <source>
        <dbReference type="ARBA" id="ARBA00023136"/>
    </source>
</evidence>
<dbReference type="GO" id="GO:0002250">
    <property type="term" value="P:adaptive immune response"/>
    <property type="evidence" value="ECO:0007669"/>
    <property type="project" value="UniProtKB-KW"/>
</dbReference>
<keyword evidence="3" id="KW-0391">Immunity</keyword>
<evidence type="ECO:0000256" key="5">
    <source>
        <dbReference type="ARBA" id="ARBA00023040"/>
    </source>
</evidence>
<evidence type="ECO:0000313" key="14">
    <source>
        <dbReference type="Ensembl" id="ENSSTUP00000045076.1"/>
    </source>
</evidence>
<dbReference type="SUPFAM" id="SSF81321">
    <property type="entry name" value="Family A G protein-coupled receptor-like"/>
    <property type="match status" value="1"/>
</dbReference>
<dbReference type="PRINTS" id="PR00237">
    <property type="entry name" value="GPCRRHODOPSN"/>
</dbReference>
<feature type="transmembrane region" description="Helical" evidence="12">
    <location>
        <begin position="147"/>
        <end position="168"/>
    </location>
</feature>
<dbReference type="PRINTS" id="PR01157">
    <property type="entry name" value="P2YPURNOCPTR"/>
</dbReference>